<dbReference type="PATRIC" id="fig|1489064.4.peg.4003"/>
<dbReference type="STRING" id="1489064.WH96_13325"/>
<dbReference type="GO" id="GO:0050567">
    <property type="term" value="F:glutaminyl-tRNA synthase (glutamine-hydrolyzing) activity"/>
    <property type="evidence" value="ECO:0007669"/>
    <property type="project" value="UniProtKB-UniRule"/>
</dbReference>
<evidence type="ECO:0000313" key="3">
    <source>
        <dbReference type="Proteomes" id="UP000035444"/>
    </source>
</evidence>
<comment type="subunit">
    <text evidence="1">Heterotrimer of A, B and C subunits.</text>
</comment>
<evidence type="ECO:0000313" key="2">
    <source>
        <dbReference type="EMBL" id="KLN60163.1"/>
    </source>
</evidence>
<gene>
    <name evidence="1" type="primary">gatC</name>
    <name evidence="2" type="ORF">WH96_13325</name>
</gene>
<dbReference type="GO" id="GO:0050566">
    <property type="term" value="F:asparaginyl-tRNA synthase (glutamine-hydrolyzing) activity"/>
    <property type="evidence" value="ECO:0007669"/>
    <property type="project" value="RHEA"/>
</dbReference>
<dbReference type="EMBL" id="LAQL01000008">
    <property type="protein sequence ID" value="KLN60163.1"/>
    <property type="molecule type" value="Genomic_DNA"/>
</dbReference>
<protein>
    <recommendedName>
        <fullName evidence="1">Aspartyl/glutamyl-tRNA(Asn/Gln) amidotransferase subunit C</fullName>
        <shortName evidence="1">Asp/Glu-ADT subunit C</shortName>
        <ecNumber evidence="1">6.3.5.-</ecNumber>
    </recommendedName>
</protein>
<comment type="catalytic activity">
    <reaction evidence="1">
        <text>L-aspartyl-tRNA(Asn) + L-glutamine + ATP + H2O = L-asparaginyl-tRNA(Asn) + L-glutamate + ADP + phosphate + 2 H(+)</text>
        <dbReference type="Rhea" id="RHEA:14513"/>
        <dbReference type="Rhea" id="RHEA-COMP:9674"/>
        <dbReference type="Rhea" id="RHEA-COMP:9677"/>
        <dbReference type="ChEBI" id="CHEBI:15377"/>
        <dbReference type="ChEBI" id="CHEBI:15378"/>
        <dbReference type="ChEBI" id="CHEBI:29985"/>
        <dbReference type="ChEBI" id="CHEBI:30616"/>
        <dbReference type="ChEBI" id="CHEBI:43474"/>
        <dbReference type="ChEBI" id="CHEBI:58359"/>
        <dbReference type="ChEBI" id="CHEBI:78515"/>
        <dbReference type="ChEBI" id="CHEBI:78516"/>
        <dbReference type="ChEBI" id="CHEBI:456216"/>
    </reaction>
</comment>
<dbReference type="PANTHER" id="PTHR15004:SF0">
    <property type="entry name" value="GLUTAMYL-TRNA(GLN) AMIDOTRANSFERASE SUBUNIT C, MITOCHONDRIAL"/>
    <property type="match status" value="1"/>
</dbReference>
<proteinExistence type="inferred from homology"/>
<keyword evidence="3" id="KW-1185">Reference proteome</keyword>
<dbReference type="GO" id="GO:0070681">
    <property type="term" value="P:glutaminyl-tRNAGln biosynthesis via transamidation"/>
    <property type="evidence" value="ECO:0007669"/>
    <property type="project" value="TreeGrafter"/>
</dbReference>
<comment type="caution">
    <text evidence="2">The sequence shown here is derived from an EMBL/GenBank/DDBJ whole genome shotgun (WGS) entry which is preliminary data.</text>
</comment>
<sequence>MSVDKNTVAKIARLARIRVDEKQQEELTGELNQILGWIEQLSELDTDGVEPMTSVVEMTQPLREDVVNDGYYVDRVTKNAPESAHGFYAVPKVVE</sequence>
<comment type="function">
    <text evidence="1">Allows the formation of correctly charged Asn-tRNA(Asn) or Gln-tRNA(Gln) through the transamidation of misacylated Asp-tRNA(Asn) or Glu-tRNA(Gln) in organisms which lack either or both of asparaginyl-tRNA or glutaminyl-tRNA synthetases. The reaction takes place in the presence of glutamine and ATP through an activated phospho-Asp-tRNA(Asn) or phospho-Glu-tRNA(Gln).</text>
</comment>
<keyword evidence="1" id="KW-0648">Protein biosynthesis</keyword>
<dbReference type="Gene3D" id="1.10.20.60">
    <property type="entry name" value="Glu-tRNAGln amidotransferase C subunit, N-terminal domain"/>
    <property type="match status" value="1"/>
</dbReference>
<dbReference type="InterPro" id="IPR003837">
    <property type="entry name" value="GatC"/>
</dbReference>
<dbReference type="GO" id="GO:0005524">
    <property type="term" value="F:ATP binding"/>
    <property type="evidence" value="ECO:0007669"/>
    <property type="project" value="UniProtKB-KW"/>
</dbReference>
<accession>A0A0H2MCT7</accession>
<dbReference type="PANTHER" id="PTHR15004">
    <property type="entry name" value="GLUTAMYL-TRNA(GLN) AMIDOTRANSFERASE SUBUNIT C, MITOCHONDRIAL"/>
    <property type="match status" value="1"/>
</dbReference>
<keyword evidence="2" id="KW-0808">Transferase</keyword>
<reference evidence="2 3" key="1">
    <citation type="submission" date="2015-03" db="EMBL/GenBank/DDBJ databases">
        <title>Genome Sequence of Kiloniella spongiae MEBiC09566, isolated from a marine sponge.</title>
        <authorList>
            <person name="Shao Z."/>
            <person name="Wang L."/>
            <person name="Li X."/>
        </authorList>
    </citation>
    <scope>NUCLEOTIDE SEQUENCE [LARGE SCALE GENOMIC DNA]</scope>
    <source>
        <strain evidence="2 3">MEBiC09566</strain>
    </source>
</reference>
<keyword evidence="1" id="KW-0436">Ligase</keyword>
<dbReference type="SUPFAM" id="SSF141000">
    <property type="entry name" value="Glu-tRNAGln amidotransferase C subunit"/>
    <property type="match status" value="1"/>
</dbReference>
<evidence type="ECO:0000256" key="1">
    <source>
        <dbReference type="HAMAP-Rule" id="MF_00122"/>
    </source>
</evidence>
<name>A0A0H2MCT7_9PROT</name>
<dbReference type="AlphaFoldDB" id="A0A0H2MCT7"/>
<dbReference type="Proteomes" id="UP000035444">
    <property type="component" value="Unassembled WGS sequence"/>
</dbReference>
<keyword evidence="1" id="KW-0067">ATP-binding</keyword>
<dbReference type="GO" id="GO:0006412">
    <property type="term" value="P:translation"/>
    <property type="evidence" value="ECO:0007669"/>
    <property type="project" value="UniProtKB-UniRule"/>
</dbReference>
<comment type="similarity">
    <text evidence="1">Belongs to the GatC family.</text>
</comment>
<organism evidence="2 3">
    <name type="scientific">Kiloniella spongiae</name>
    <dbReference type="NCBI Taxonomy" id="1489064"/>
    <lineage>
        <taxon>Bacteria</taxon>
        <taxon>Pseudomonadati</taxon>
        <taxon>Pseudomonadota</taxon>
        <taxon>Alphaproteobacteria</taxon>
        <taxon>Rhodospirillales</taxon>
        <taxon>Kiloniellaceae</taxon>
        <taxon>Kiloniella</taxon>
    </lineage>
</organism>
<dbReference type="Pfam" id="PF02686">
    <property type="entry name" value="GatC"/>
    <property type="match status" value="1"/>
</dbReference>
<dbReference type="OrthoDB" id="9794326at2"/>
<dbReference type="NCBIfam" id="TIGR00135">
    <property type="entry name" value="gatC"/>
    <property type="match status" value="1"/>
</dbReference>
<comment type="catalytic activity">
    <reaction evidence="1">
        <text>L-glutamyl-tRNA(Gln) + L-glutamine + ATP + H2O = L-glutaminyl-tRNA(Gln) + L-glutamate + ADP + phosphate + H(+)</text>
        <dbReference type="Rhea" id="RHEA:17521"/>
        <dbReference type="Rhea" id="RHEA-COMP:9681"/>
        <dbReference type="Rhea" id="RHEA-COMP:9684"/>
        <dbReference type="ChEBI" id="CHEBI:15377"/>
        <dbReference type="ChEBI" id="CHEBI:15378"/>
        <dbReference type="ChEBI" id="CHEBI:29985"/>
        <dbReference type="ChEBI" id="CHEBI:30616"/>
        <dbReference type="ChEBI" id="CHEBI:43474"/>
        <dbReference type="ChEBI" id="CHEBI:58359"/>
        <dbReference type="ChEBI" id="CHEBI:78520"/>
        <dbReference type="ChEBI" id="CHEBI:78521"/>
        <dbReference type="ChEBI" id="CHEBI:456216"/>
    </reaction>
</comment>
<dbReference type="InterPro" id="IPR036113">
    <property type="entry name" value="Asp/Glu-ADT_sf_sub_c"/>
</dbReference>
<dbReference type="RefSeq" id="WP_047764696.1">
    <property type="nucleotide sequence ID" value="NZ_LAQL01000008.1"/>
</dbReference>
<dbReference type="GO" id="GO:0016740">
    <property type="term" value="F:transferase activity"/>
    <property type="evidence" value="ECO:0007669"/>
    <property type="project" value="UniProtKB-KW"/>
</dbReference>
<dbReference type="EC" id="6.3.5.-" evidence="1"/>
<dbReference type="HAMAP" id="MF_00122">
    <property type="entry name" value="GatC"/>
    <property type="match status" value="1"/>
</dbReference>
<dbReference type="GO" id="GO:0006450">
    <property type="term" value="P:regulation of translational fidelity"/>
    <property type="evidence" value="ECO:0007669"/>
    <property type="project" value="InterPro"/>
</dbReference>
<keyword evidence="1" id="KW-0547">Nucleotide-binding</keyword>